<dbReference type="AlphaFoldDB" id="X1NAL3"/>
<protein>
    <recommendedName>
        <fullName evidence="2">Flavin reductase like domain-containing protein</fullName>
    </recommendedName>
</protein>
<dbReference type="SUPFAM" id="SSF50475">
    <property type="entry name" value="FMN-binding split barrel"/>
    <property type="match status" value="1"/>
</dbReference>
<evidence type="ECO:0000313" key="1">
    <source>
        <dbReference type="EMBL" id="GAI41037.1"/>
    </source>
</evidence>
<dbReference type="EMBL" id="BARV01026447">
    <property type="protein sequence ID" value="GAI41037.1"/>
    <property type="molecule type" value="Genomic_DNA"/>
</dbReference>
<accession>X1NAL3</accession>
<organism evidence="1">
    <name type="scientific">marine sediment metagenome</name>
    <dbReference type="NCBI Taxonomy" id="412755"/>
    <lineage>
        <taxon>unclassified sequences</taxon>
        <taxon>metagenomes</taxon>
        <taxon>ecological metagenomes</taxon>
    </lineage>
</organism>
<name>X1NAL3_9ZZZZ</name>
<dbReference type="InterPro" id="IPR012349">
    <property type="entry name" value="Split_barrel_FMN-bd"/>
</dbReference>
<dbReference type="Gene3D" id="2.30.110.10">
    <property type="entry name" value="Electron Transport, Fmn-binding Protein, Chain A"/>
    <property type="match status" value="1"/>
</dbReference>
<sequence length="96" mass="10452">MLVGADFGLPPKGCCFESSLAINIVIFNLELGSHSLFIGRIEETHVSESFLTNGKLDVNKIKPLIYMGGPGRQYQALGEVLGRAFRIGLELKAKES</sequence>
<proteinExistence type="predicted"/>
<comment type="caution">
    <text evidence="1">The sequence shown here is derived from an EMBL/GenBank/DDBJ whole genome shotgun (WGS) entry which is preliminary data.</text>
</comment>
<evidence type="ECO:0008006" key="2">
    <source>
        <dbReference type="Google" id="ProtNLM"/>
    </source>
</evidence>
<reference evidence="1" key="1">
    <citation type="journal article" date="2014" name="Front. Microbiol.">
        <title>High frequency of phylogenetically diverse reductive dehalogenase-homologous genes in deep subseafloor sedimentary metagenomes.</title>
        <authorList>
            <person name="Kawai M."/>
            <person name="Futagami T."/>
            <person name="Toyoda A."/>
            <person name="Takaki Y."/>
            <person name="Nishi S."/>
            <person name="Hori S."/>
            <person name="Arai W."/>
            <person name="Tsubouchi T."/>
            <person name="Morono Y."/>
            <person name="Uchiyama I."/>
            <person name="Ito T."/>
            <person name="Fujiyama A."/>
            <person name="Inagaki F."/>
            <person name="Takami H."/>
        </authorList>
    </citation>
    <scope>NUCLEOTIDE SEQUENCE</scope>
    <source>
        <strain evidence="1">Expedition CK06-06</strain>
    </source>
</reference>
<gene>
    <name evidence="1" type="ORF">S06H3_42729</name>
</gene>